<dbReference type="InterPro" id="IPR024930">
    <property type="entry name" value="Skp_dom_sf"/>
</dbReference>
<evidence type="ECO:0000313" key="3">
    <source>
        <dbReference type="EMBL" id="SPF76388.1"/>
    </source>
</evidence>
<dbReference type="Gene3D" id="3.30.910.20">
    <property type="entry name" value="Skp domain"/>
    <property type="match status" value="1"/>
</dbReference>
<evidence type="ECO:0000256" key="1">
    <source>
        <dbReference type="SAM" id="Coils"/>
    </source>
</evidence>
<gene>
    <name evidence="3" type="ORF">ALP8811_01392</name>
</gene>
<feature type="region of interest" description="Disordered" evidence="2">
    <location>
        <begin position="206"/>
        <end position="243"/>
    </location>
</feature>
<organism evidence="3 4">
    <name type="scientific">Aliiroseovarius pelagivivens</name>
    <dbReference type="NCBI Taxonomy" id="1639690"/>
    <lineage>
        <taxon>Bacteria</taxon>
        <taxon>Pseudomonadati</taxon>
        <taxon>Pseudomonadota</taxon>
        <taxon>Alphaproteobacteria</taxon>
        <taxon>Rhodobacterales</taxon>
        <taxon>Paracoccaceae</taxon>
        <taxon>Aliiroseovarius</taxon>
    </lineage>
</organism>
<dbReference type="SMART" id="SM00935">
    <property type="entry name" value="OmpH"/>
    <property type="match status" value="1"/>
</dbReference>
<proteinExistence type="predicted"/>
<dbReference type="AlphaFoldDB" id="A0A2R8AK08"/>
<reference evidence="3 4" key="1">
    <citation type="submission" date="2018-03" db="EMBL/GenBank/DDBJ databases">
        <authorList>
            <person name="Keele B.F."/>
        </authorList>
    </citation>
    <scope>NUCLEOTIDE SEQUENCE [LARGE SCALE GENOMIC DNA]</scope>
    <source>
        <strain evidence="3 4">CECT 8811</strain>
    </source>
</reference>
<feature type="coiled-coil region" evidence="1">
    <location>
        <begin position="82"/>
        <end position="109"/>
    </location>
</feature>
<protein>
    <recommendedName>
        <fullName evidence="5">Outer membrane protein 26</fullName>
    </recommendedName>
</protein>
<dbReference type="InterPro" id="IPR005632">
    <property type="entry name" value="Chaperone_Skp"/>
</dbReference>
<name>A0A2R8AK08_9RHOB</name>
<dbReference type="EMBL" id="OMOI01000001">
    <property type="protein sequence ID" value="SPF76388.1"/>
    <property type="molecule type" value="Genomic_DNA"/>
</dbReference>
<keyword evidence="4" id="KW-1185">Reference proteome</keyword>
<evidence type="ECO:0000313" key="4">
    <source>
        <dbReference type="Proteomes" id="UP000244911"/>
    </source>
</evidence>
<keyword evidence="1" id="KW-0175">Coiled coil</keyword>
<accession>A0A2R8AK08</accession>
<evidence type="ECO:0008006" key="5">
    <source>
        <dbReference type="Google" id="ProtNLM"/>
    </source>
</evidence>
<dbReference type="Proteomes" id="UP000244911">
    <property type="component" value="Unassembled WGS sequence"/>
</dbReference>
<dbReference type="GO" id="GO:0051082">
    <property type="term" value="F:unfolded protein binding"/>
    <property type="evidence" value="ECO:0007669"/>
    <property type="project" value="InterPro"/>
</dbReference>
<dbReference type="SUPFAM" id="SSF111384">
    <property type="entry name" value="OmpH-like"/>
    <property type="match status" value="1"/>
</dbReference>
<evidence type="ECO:0000256" key="2">
    <source>
        <dbReference type="SAM" id="MobiDB-lite"/>
    </source>
</evidence>
<sequence length="243" mass="26949">MTKKTISSLRFRLSSDQKVPRVNRGTFFRRTFRIAAIAAALFAGSMPNGATAQQSGVQSVSQIVTIDRQRLFSETVYGQRVVATVEVERARLAQKAREAEADLAQEEKLLTDQRGSMDPTAFRVLADAFDRKVNELRAEGQQREQEFVSVLEREQSAFFERIGPILGRMVRELGAVVILDRRAILLATRNIDITEMAIRRIDLELGDGVTNPTEPSDNSTDDEAPAAPDGQPDTITPEDASNN</sequence>
<dbReference type="Pfam" id="PF03938">
    <property type="entry name" value="OmpH"/>
    <property type="match status" value="1"/>
</dbReference>